<proteinExistence type="predicted"/>
<feature type="compositionally biased region" description="Low complexity" evidence="1">
    <location>
        <begin position="500"/>
        <end position="511"/>
    </location>
</feature>
<keyword evidence="4" id="KW-1185">Reference proteome</keyword>
<comment type="caution">
    <text evidence="3">The sequence shown here is derived from an EMBL/GenBank/DDBJ whole genome shotgun (WGS) entry which is preliminary data.</text>
</comment>
<reference evidence="4" key="1">
    <citation type="journal article" date="2020" name="Stud. Mycol.">
        <title>101 Dothideomycetes genomes: A test case for predicting lifestyles and emergence of pathogens.</title>
        <authorList>
            <person name="Haridas S."/>
            <person name="Albert R."/>
            <person name="Binder M."/>
            <person name="Bloem J."/>
            <person name="LaButti K."/>
            <person name="Salamov A."/>
            <person name="Andreopoulos B."/>
            <person name="Baker S."/>
            <person name="Barry K."/>
            <person name="Bills G."/>
            <person name="Bluhm B."/>
            <person name="Cannon C."/>
            <person name="Castanera R."/>
            <person name="Culley D."/>
            <person name="Daum C."/>
            <person name="Ezra D."/>
            <person name="Gonzalez J."/>
            <person name="Henrissat B."/>
            <person name="Kuo A."/>
            <person name="Liang C."/>
            <person name="Lipzen A."/>
            <person name="Lutzoni F."/>
            <person name="Magnuson J."/>
            <person name="Mondo S."/>
            <person name="Nolan M."/>
            <person name="Ohm R."/>
            <person name="Pangilinan J."/>
            <person name="Park H.-J."/>
            <person name="Ramirez L."/>
            <person name="Alfaro M."/>
            <person name="Sun H."/>
            <person name="Tritt A."/>
            <person name="Yoshinaga Y."/>
            <person name="Zwiers L.-H."/>
            <person name="Turgeon B."/>
            <person name="Goodwin S."/>
            <person name="Spatafora J."/>
            <person name="Crous P."/>
            <person name="Grigoriev I."/>
        </authorList>
    </citation>
    <scope>NUCLEOTIDE SEQUENCE [LARGE SCALE GENOMIC DNA]</scope>
    <source>
        <strain evidence="4">CBS 304.66</strain>
    </source>
</reference>
<keyword evidence="2" id="KW-0472">Membrane</keyword>
<evidence type="ECO:0000256" key="1">
    <source>
        <dbReference type="SAM" id="MobiDB-lite"/>
    </source>
</evidence>
<sequence>MLGIIRATVVQAALNVIISVLGTIGVWAFSRYWWQRGSTNVLHGKCEVPLSALLSLASPGEGWDAIRVLRKKIFAKENWRLLFQLCVVLTVTLACMFAGPIAKVSLRSTLTIQKDKIQVLQSTKGDGYLGLRLDSNVEWNDTMQSLDQAGFPYDQLLDYVPFATIPWTYIIHEWDPTWRAECTYREETMLHNVTATGNATIENPLDAFPAYRDSYDPSWLDRSKYRIEAAFSSEVVSAGQQELIFKDTLYWVLVQSDPRVDDHMYTNNETLQLSLSAFYAHSFTVLTTEDATQAAVSTYRPIGSVEKSSFVRTECNITRKPEVSDPEAVPWIWTNDTWSITHAYRTYWMVAVGEKSSKNLTVTPPTPQELFRFYQAYMASVNTYYSYPSIRKVSVWMDTVQLSTIILIMVVLLVLLELWLAGRYFWFLRRHKTGLETMCIPDGKMEWMIRAAKLEAEELDDIDGKSPKDRDYLHKASFGNIVEAGLPPLELARVYTSKNSISGSTSSTHGRSLSKKTLQNPPKIHVRPTKDHEKGIEKDLSNLEQSPNSASSQNGVSFTVLLDDKNSSSRDQSSHENILIPLEEQSTPKRLVPETQNVDPADTITAVDNELDERKPI</sequence>
<keyword evidence="2" id="KW-1133">Transmembrane helix</keyword>
<keyword evidence="2" id="KW-0812">Transmembrane</keyword>
<feature type="compositionally biased region" description="Basic and acidic residues" evidence="1">
    <location>
        <begin position="565"/>
        <end position="574"/>
    </location>
</feature>
<organism evidence="3 4">
    <name type="scientific">Lojkania enalia</name>
    <dbReference type="NCBI Taxonomy" id="147567"/>
    <lineage>
        <taxon>Eukaryota</taxon>
        <taxon>Fungi</taxon>
        <taxon>Dikarya</taxon>
        <taxon>Ascomycota</taxon>
        <taxon>Pezizomycotina</taxon>
        <taxon>Dothideomycetes</taxon>
        <taxon>Pleosporomycetidae</taxon>
        <taxon>Pleosporales</taxon>
        <taxon>Pleosporales incertae sedis</taxon>
        <taxon>Lojkania</taxon>
    </lineage>
</organism>
<dbReference type="AlphaFoldDB" id="A0A9P4KFZ8"/>
<protein>
    <submittedName>
        <fullName evidence="3">Uncharacterized protein</fullName>
    </submittedName>
</protein>
<feature type="region of interest" description="Disordered" evidence="1">
    <location>
        <begin position="565"/>
        <end position="617"/>
    </location>
</feature>
<accession>A0A9P4KFZ8</accession>
<gene>
    <name evidence="3" type="ORF">CC78DRAFT_541126</name>
</gene>
<evidence type="ECO:0000313" key="3">
    <source>
        <dbReference type="EMBL" id="KAF2267890.1"/>
    </source>
</evidence>
<feature type="region of interest" description="Disordered" evidence="1">
    <location>
        <begin position="500"/>
        <end position="535"/>
    </location>
</feature>
<dbReference type="OrthoDB" id="3516776at2759"/>
<dbReference type="Proteomes" id="UP000800093">
    <property type="component" value="Unassembled WGS sequence"/>
</dbReference>
<feature type="transmembrane region" description="Helical" evidence="2">
    <location>
        <begin position="81"/>
        <end position="102"/>
    </location>
</feature>
<dbReference type="EMBL" id="ML986588">
    <property type="protein sequence ID" value="KAF2267890.1"/>
    <property type="molecule type" value="Genomic_DNA"/>
</dbReference>
<name>A0A9P4KFZ8_9PLEO</name>
<evidence type="ECO:0000256" key="2">
    <source>
        <dbReference type="SAM" id="Phobius"/>
    </source>
</evidence>
<feature type="transmembrane region" description="Helical" evidence="2">
    <location>
        <begin position="402"/>
        <end position="422"/>
    </location>
</feature>
<evidence type="ECO:0000313" key="4">
    <source>
        <dbReference type="Proteomes" id="UP000800093"/>
    </source>
</evidence>
<feature type="transmembrane region" description="Helical" evidence="2">
    <location>
        <begin position="12"/>
        <end position="30"/>
    </location>
</feature>